<dbReference type="InterPro" id="IPR036291">
    <property type="entry name" value="NAD(P)-bd_dom_sf"/>
</dbReference>
<protein>
    <recommendedName>
        <fullName evidence="1">NAD(P)-binding domain-containing protein</fullName>
    </recommendedName>
</protein>
<dbReference type="Pfam" id="PF13460">
    <property type="entry name" value="NAD_binding_10"/>
    <property type="match status" value="1"/>
</dbReference>
<reference evidence="2 3" key="1">
    <citation type="journal article" date="2015" name="Genome Announc.">
        <title>Expanding the biotechnology potential of lactobacilli through comparative genomics of 213 strains and associated genera.</title>
        <authorList>
            <person name="Sun Z."/>
            <person name="Harris H.M."/>
            <person name="McCann A."/>
            <person name="Guo C."/>
            <person name="Argimon S."/>
            <person name="Zhang W."/>
            <person name="Yang X."/>
            <person name="Jeffery I.B."/>
            <person name="Cooney J.C."/>
            <person name="Kagawa T.F."/>
            <person name="Liu W."/>
            <person name="Song Y."/>
            <person name="Salvetti E."/>
            <person name="Wrobel A."/>
            <person name="Rasinkangas P."/>
            <person name="Parkhill J."/>
            <person name="Rea M.C."/>
            <person name="O'Sullivan O."/>
            <person name="Ritari J."/>
            <person name="Douillard F.P."/>
            <person name="Paul Ross R."/>
            <person name="Yang R."/>
            <person name="Briner A.E."/>
            <person name="Felis G.E."/>
            <person name="de Vos W.M."/>
            <person name="Barrangou R."/>
            <person name="Klaenhammer T.R."/>
            <person name="Caufield P.W."/>
            <person name="Cui Y."/>
            <person name="Zhang H."/>
            <person name="O'Toole P.W."/>
        </authorList>
    </citation>
    <scope>NUCLEOTIDE SEQUENCE [LARGE SCALE GENOMIC DNA]</scope>
    <source>
        <strain evidence="2 3">DSM 24302</strain>
    </source>
</reference>
<dbReference type="STRING" id="1423802.FC56_GL001109"/>
<dbReference type="Proteomes" id="UP000051256">
    <property type="component" value="Unassembled WGS sequence"/>
</dbReference>
<comment type="caution">
    <text evidence="2">The sequence shown here is derived from an EMBL/GenBank/DDBJ whole genome shotgun (WGS) entry which is preliminary data.</text>
</comment>
<dbReference type="AlphaFoldDB" id="A0A0R2CSZ1"/>
<dbReference type="EMBL" id="AYZR01000004">
    <property type="protein sequence ID" value="KRM94162.1"/>
    <property type="molecule type" value="Genomic_DNA"/>
</dbReference>
<keyword evidence="3" id="KW-1185">Reference proteome</keyword>
<feature type="domain" description="NAD(P)-binding" evidence="1">
    <location>
        <begin position="17"/>
        <end position="165"/>
    </location>
</feature>
<proteinExistence type="predicted"/>
<evidence type="ECO:0000259" key="1">
    <source>
        <dbReference type="Pfam" id="PF13460"/>
    </source>
</evidence>
<gene>
    <name evidence="2" type="ORF">FC56_GL001109</name>
</gene>
<name>A0A0R2CSZ1_9LACO</name>
<accession>A0A0R2CSZ1</accession>
<evidence type="ECO:0000313" key="3">
    <source>
        <dbReference type="Proteomes" id="UP000051256"/>
    </source>
</evidence>
<dbReference type="InterPro" id="IPR016040">
    <property type="entry name" value="NAD(P)-bd_dom"/>
</dbReference>
<dbReference type="Gene3D" id="3.40.50.720">
    <property type="entry name" value="NAD(P)-binding Rossmann-like Domain"/>
    <property type="match status" value="1"/>
</dbReference>
<organism evidence="2 3">
    <name type="scientific">Lentilactobacillus senioris DSM 24302 = JCM 17472</name>
    <dbReference type="NCBI Taxonomy" id="1423802"/>
    <lineage>
        <taxon>Bacteria</taxon>
        <taxon>Bacillati</taxon>
        <taxon>Bacillota</taxon>
        <taxon>Bacilli</taxon>
        <taxon>Lactobacillales</taxon>
        <taxon>Lactobacillaceae</taxon>
        <taxon>Lentilactobacillus</taxon>
    </lineage>
</organism>
<sequence>MVLGAASPVSELVIEDLETNADVEYVFYNSDVVTPNELQVMLKGVNVIYCNLPAEDIDQNILTVFEVLRSQQQVLDRFVLLTEVGVNGELNDQAQLTAEQQEIRWQQQYAIKIIDEEEINYTVIRQSPLTRQSTGKLTIYQEGEPMPLGTVSITNVAQISLEAIFTEQFVNQSIGLLDHLTTEEAK</sequence>
<evidence type="ECO:0000313" key="2">
    <source>
        <dbReference type="EMBL" id="KRM94162.1"/>
    </source>
</evidence>
<dbReference type="PATRIC" id="fig|1423802.4.peg.1124"/>
<dbReference type="SUPFAM" id="SSF51735">
    <property type="entry name" value="NAD(P)-binding Rossmann-fold domains"/>
    <property type="match status" value="1"/>
</dbReference>